<comment type="caution">
    <text evidence="2">The sequence shown here is derived from an EMBL/GenBank/DDBJ whole genome shotgun (WGS) entry which is preliminary data.</text>
</comment>
<accession>A0ABT2LXQ1</accession>
<dbReference type="EMBL" id="JAOCZP010000010">
    <property type="protein sequence ID" value="MCT7377974.1"/>
    <property type="molecule type" value="Genomic_DNA"/>
</dbReference>
<gene>
    <name evidence="2" type="ORF">N5A92_23425</name>
</gene>
<keyword evidence="1" id="KW-0472">Membrane</keyword>
<name>A0ABT2LXQ1_9HYPH</name>
<dbReference type="RefSeq" id="WP_260906721.1">
    <property type="nucleotide sequence ID" value="NZ_JAOCZP010000010.1"/>
</dbReference>
<organism evidence="2 3">
    <name type="scientific">Chelativorans salis</name>
    <dbReference type="NCBI Taxonomy" id="2978478"/>
    <lineage>
        <taxon>Bacteria</taxon>
        <taxon>Pseudomonadati</taxon>
        <taxon>Pseudomonadota</taxon>
        <taxon>Alphaproteobacteria</taxon>
        <taxon>Hyphomicrobiales</taxon>
        <taxon>Phyllobacteriaceae</taxon>
        <taxon>Chelativorans</taxon>
    </lineage>
</organism>
<feature type="transmembrane region" description="Helical" evidence="1">
    <location>
        <begin position="12"/>
        <end position="33"/>
    </location>
</feature>
<keyword evidence="1" id="KW-1133">Transmembrane helix</keyword>
<evidence type="ECO:0000256" key="1">
    <source>
        <dbReference type="SAM" id="Phobius"/>
    </source>
</evidence>
<evidence type="ECO:0000313" key="2">
    <source>
        <dbReference type="EMBL" id="MCT7377974.1"/>
    </source>
</evidence>
<keyword evidence="1" id="KW-0812">Transmembrane</keyword>
<keyword evidence="3" id="KW-1185">Reference proteome</keyword>
<reference evidence="2 3" key="1">
    <citation type="submission" date="2022-09" db="EMBL/GenBank/DDBJ databases">
        <title>Chelativorans salina sp. nov., a novel slightly halophilic bacterium isolated from a saline lake sediment enrichment.</title>
        <authorList>
            <person name="Gao L."/>
            <person name="Fang B.-Z."/>
            <person name="Li W.-J."/>
        </authorList>
    </citation>
    <scope>NUCLEOTIDE SEQUENCE [LARGE SCALE GENOMIC DNA]</scope>
    <source>
        <strain evidence="2 3">EGI FJ00035</strain>
    </source>
</reference>
<evidence type="ECO:0000313" key="3">
    <source>
        <dbReference type="Proteomes" id="UP001320831"/>
    </source>
</evidence>
<protein>
    <submittedName>
        <fullName evidence="2">Uncharacterized protein</fullName>
    </submittedName>
</protein>
<proteinExistence type="predicted"/>
<dbReference type="Proteomes" id="UP001320831">
    <property type="component" value="Unassembled WGS sequence"/>
</dbReference>
<sequence length="115" mass="11990">MNTPEWTKPAFFGAVGGAFALAVIGFTWGGWVTSGTANAMSEKAAKAAVVAVLVPHCVERAQSDPRAAEVMAELAAATAYSRRAVIEKAGWATPIGTEKPNRELAQACQQVLISS</sequence>